<dbReference type="PROSITE" id="PS00053">
    <property type="entry name" value="RIBOSOMAL_S8"/>
    <property type="match status" value="1"/>
</dbReference>
<dbReference type="PANTHER" id="PTHR11758">
    <property type="entry name" value="40S RIBOSOMAL PROTEIN S15A"/>
    <property type="match status" value="1"/>
</dbReference>
<keyword evidence="5" id="KW-0699">rRNA-binding</keyword>
<dbReference type="Pfam" id="PF00410">
    <property type="entry name" value="Ribosomal_S8"/>
    <property type="match status" value="1"/>
</dbReference>
<dbReference type="InterPro" id="IPR035987">
    <property type="entry name" value="Ribosomal_uS8_sf"/>
</dbReference>
<evidence type="ECO:0000256" key="4">
    <source>
        <dbReference type="ARBA" id="ARBA00035258"/>
    </source>
</evidence>
<evidence type="ECO:0000256" key="1">
    <source>
        <dbReference type="ARBA" id="ARBA00006471"/>
    </source>
</evidence>
<dbReference type="GO" id="GO:0003735">
    <property type="term" value="F:structural constituent of ribosome"/>
    <property type="evidence" value="ECO:0007669"/>
    <property type="project" value="InterPro"/>
</dbReference>
<keyword evidence="3 5" id="KW-0687">Ribonucleoprotein</keyword>
<organism evidence="7 8">
    <name type="scientific">Candidatus Yanofskybacteria bacterium RIFCSPHIGHO2_02_FULL_39_10</name>
    <dbReference type="NCBI Taxonomy" id="1802674"/>
    <lineage>
        <taxon>Bacteria</taxon>
        <taxon>Candidatus Yanofskyibacteriota</taxon>
    </lineage>
</organism>
<comment type="subunit">
    <text evidence="5">Part of the 30S ribosomal subunit. Contacts proteins S5 and S12.</text>
</comment>
<dbReference type="Proteomes" id="UP000178908">
    <property type="component" value="Unassembled WGS sequence"/>
</dbReference>
<name>A0A1F8FC87_9BACT</name>
<dbReference type="FunFam" id="3.30.1490.10:FF:000001">
    <property type="entry name" value="30S ribosomal protein S8"/>
    <property type="match status" value="1"/>
</dbReference>
<evidence type="ECO:0000256" key="3">
    <source>
        <dbReference type="ARBA" id="ARBA00023274"/>
    </source>
</evidence>
<evidence type="ECO:0000313" key="8">
    <source>
        <dbReference type="Proteomes" id="UP000178908"/>
    </source>
</evidence>
<sequence>MSPILDMLAQIKNAQMVQKGQVSVPFSNVKFKIAQVLKEGGFVKEVERRKKKEGKEGGSETEYLSIDLKYEDKKGVINGFKIVSKPSRHIYGGVKELKPVRSGYGMAVVSTSKGIMSSKEARKLGVGGEILFEVW</sequence>
<comment type="function">
    <text evidence="5">One of the primary rRNA binding proteins, it binds directly to 16S rRNA central domain where it helps coordinate assembly of the platform of the 30S subunit.</text>
</comment>
<dbReference type="NCBIfam" id="NF001109">
    <property type="entry name" value="PRK00136.1"/>
    <property type="match status" value="1"/>
</dbReference>
<reference evidence="7 8" key="1">
    <citation type="journal article" date="2016" name="Nat. Commun.">
        <title>Thousands of microbial genomes shed light on interconnected biogeochemical processes in an aquifer system.</title>
        <authorList>
            <person name="Anantharaman K."/>
            <person name="Brown C.T."/>
            <person name="Hug L.A."/>
            <person name="Sharon I."/>
            <person name="Castelle C.J."/>
            <person name="Probst A.J."/>
            <person name="Thomas B.C."/>
            <person name="Singh A."/>
            <person name="Wilkins M.J."/>
            <person name="Karaoz U."/>
            <person name="Brodie E.L."/>
            <person name="Williams K.H."/>
            <person name="Hubbard S.S."/>
            <person name="Banfield J.F."/>
        </authorList>
    </citation>
    <scope>NUCLEOTIDE SEQUENCE [LARGE SCALE GENOMIC DNA]</scope>
</reference>
<dbReference type="GO" id="GO:0005840">
    <property type="term" value="C:ribosome"/>
    <property type="evidence" value="ECO:0007669"/>
    <property type="project" value="UniProtKB-KW"/>
</dbReference>
<dbReference type="SUPFAM" id="SSF56047">
    <property type="entry name" value="Ribosomal protein S8"/>
    <property type="match status" value="1"/>
</dbReference>
<dbReference type="EMBL" id="MGJO01000010">
    <property type="protein sequence ID" value="OGN09859.1"/>
    <property type="molecule type" value="Genomic_DNA"/>
</dbReference>
<comment type="similarity">
    <text evidence="1 5 6">Belongs to the universal ribosomal protein uS8 family.</text>
</comment>
<gene>
    <name evidence="5" type="primary">rpsH</name>
    <name evidence="7" type="ORF">A3C61_00275</name>
</gene>
<proteinExistence type="inferred from homology"/>
<dbReference type="Gene3D" id="3.30.1370.30">
    <property type="match status" value="1"/>
</dbReference>
<keyword evidence="2 5" id="KW-0689">Ribosomal protein</keyword>
<dbReference type="GO" id="GO:0019843">
    <property type="term" value="F:rRNA binding"/>
    <property type="evidence" value="ECO:0007669"/>
    <property type="project" value="UniProtKB-UniRule"/>
</dbReference>
<keyword evidence="5" id="KW-0694">RNA-binding</keyword>
<accession>A0A1F8FC87</accession>
<protein>
    <recommendedName>
        <fullName evidence="4 5">Small ribosomal subunit protein uS8</fullName>
    </recommendedName>
</protein>
<comment type="caution">
    <text evidence="7">The sequence shown here is derived from an EMBL/GenBank/DDBJ whole genome shotgun (WGS) entry which is preliminary data.</text>
</comment>
<dbReference type="GO" id="GO:0006412">
    <property type="term" value="P:translation"/>
    <property type="evidence" value="ECO:0007669"/>
    <property type="project" value="UniProtKB-UniRule"/>
</dbReference>
<evidence type="ECO:0000313" key="7">
    <source>
        <dbReference type="EMBL" id="OGN09859.1"/>
    </source>
</evidence>
<evidence type="ECO:0000256" key="2">
    <source>
        <dbReference type="ARBA" id="ARBA00022980"/>
    </source>
</evidence>
<dbReference type="AlphaFoldDB" id="A0A1F8FC87"/>
<dbReference type="GO" id="GO:0005737">
    <property type="term" value="C:cytoplasm"/>
    <property type="evidence" value="ECO:0007669"/>
    <property type="project" value="UniProtKB-ARBA"/>
</dbReference>
<dbReference type="HAMAP" id="MF_01302_B">
    <property type="entry name" value="Ribosomal_uS8_B"/>
    <property type="match status" value="1"/>
</dbReference>
<dbReference type="GO" id="GO:1990904">
    <property type="term" value="C:ribonucleoprotein complex"/>
    <property type="evidence" value="ECO:0007669"/>
    <property type="project" value="UniProtKB-KW"/>
</dbReference>
<dbReference type="InterPro" id="IPR047863">
    <property type="entry name" value="Ribosomal_uS8_CS"/>
</dbReference>
<evidence type="ECO:0000256" key="6">
    <source>
        <dbReference type="RuleBase" id="RU003660"/>
    </source>
</evidence>
<dbReference type="InterPro" id="IPR000630">
    <property type="entry name" value="Ribosomal_uS8"/>
</dbReference>
<dbReference type="Gene3D" id="3.30.1490.10">
    <property type="match status" value="1"/>
</dbReference>
<evidence type="ECO:0000256" key="5">
    <source>
        <dbReference type="HAMAP-Rule" id="MF_01302"/>
    </source>
</evidence>